<dbReference type="InterPro" id="IPR043148">
    <property type="entry name" value="TagF_C"/>
</dbReference>
<gene>
    <name evidence="1" type="ORF">C5O25_02660</name>
</gene>
<evidence type="ECO:0000313" key="1">
    <source>
        <dbReference type="EMBL" id="PWB08806.1"/>
    </source>
</evidence>
<dbReference type="Proteomes" id="UP000244925">
    <property type="component" value="Unassembled WGS sequence"/>
</dbReference>
<dbReference type="RefSeq" id="WP_107035194.1">
    <property type="nucleotide sequence ID" value="NZ_CAOLHR010000017.1"/>
</dbReference>
<keyword evidence="1" id="KW-0808">Transferase</keyword>
<dbReference type="Gene3D" id="3.40.50.12580">
    <property type="match status" value="1"/>
</dbReference>
<reference evidence="2" key="1">
    <citation type="submission" date="2018-02" db="EMBL/GenBank/DDBJ databases">
        <authorList>
            <person name="Clavel T."/>
            <person name="Strowig T."/>
        </authorList>
    </citation>
    <scope>NUCLEOTIDE SEQUENCE [LARGE SCALE GENOMIC DNA]</scope>
    <source>
        <strain evidence="2">DSM 100764</strain>
    </source>
</reference>
<name>A0A2V1J0Y7_9BACT</name>
<dbReference type="GeneID" id="93424486"/>
<evidence type="ECO:0000313" key="2">
    <source>
        <dbReference type="Proteomes" id="UP000244925"/>
    </source>
</evidence>
<dbReference type="SUPFAM" id="SSF53756">
    <property type="entry name" value="UDP-Glycosyltransferase/glycogen phosphorylase"/>
    <property type="match status" value="1"/>
</dbReference>
<dbReference type="AlphaFoldDB" id="A0A2V1J0Y7"/>
<dbReference type="PIRSF" id="PIRSF028458">
    <property type="entry name" value="UCP028458_glyceroPtfrase"/>
    <property type="match status" value="1"/>
</dbReference>
<dbReference type="EMBL" id="PUBV01000004">
    <property type="protein sequence ID" value="PWB08806.1"/>
    <property type="molecule type" value="Genomic_DNA"/>
</dbReference>
<sequence length="351" mass="41143">MERSPRRYLLYASLSYAYAILRPLQEEIRRRGDEAAWFLEPSCPDMLLLDERRISTLRDAIRWNPIAIFAPGNHIPDFLPGVKVAVFHGYPMKKRIEKIDDHFTIRGWFDIYCTQGPSSTPYFRMLEKRHGFFKVYETGWTKADSFFRNSNHVERSSDRPVILYSPTFTKGISSAWDLLPTITHLAATRQWDWIITFHPKLDDQQLIDDYQRMADKMPNVEFARLNKGLETFLRSDVMLCDSSSITVEYMMLGKPVVTYRNTHPGPHLIDVRNADDIGQAIETALTRPPELMKEIDRYTSHHEAHRDGHNSSRVLEAVDDFIAHHAGHLHRKPLNLIRRLKLRLKLRYYHL</sequence>
<dbReference type="GO" id="GO:0047355">
    <property type="term" value="F:CDP-glycerol glycerophosphotransferase activity"/>
    <property type="evidence" value="ECO:0007669"/>
    <property type="project" value="InterPro"/>
</dbReference>
<dbReference type="Pfam" id="PF04464">
    <property type="entry name" value="Glyphos_transf"/>
    <property type="match status" value="1"/>
</dbReference>
<proteinExistence type="predicted"/>
<dbReference type="InterPro" id="IPR016886">
    <property type="entry name" value="UCP028458_glyceroPtfrase"/>
</dbReference>
<dbReference type="InterPro" id="IPR007554">
    <property type="entry name" value="Glycerophosphate_synth"/>
</dbReference>
<dbReference type="GO" id="GO:0016020">
    <property type="term" value="C:membrane"/>
    <property type="evidence" value="ECO:0007669"/>
    <property type="project" value="InterPro"/>
</dbReference>
<protein>
    <submittedName>
        <fullName evidence="1">CDP-glycerol--poly(Glycerophosphate) glycerophosphotransferase</fullName>
    </submittedName>
</protein>
<comment type="caution">
    <text evidence="1">The sequence shown here is derived from an EMBL/GenBank/DDBJ whole genome shotgun (WGS) entry which is preliminary data.</text>
</comment>
<organism evidence="1 2">
    <name type="scientific">Paramuribaculum intestinale</name>
    <dbReference type="NCBI Taxonomy" id="2094151"/>
    <lineage>
        <taxon>Bacteria</taxon>
        <taxon>Pseudomonadati</taxon>
        <taxon>Bacteroidota</taxon>
        <taxon>Bacteroidia</taxon>
        <taxon>Bacteroidales</taxon>
        <taxon>Muribaculaceae</taxon>
        <taxon>Paramuribaculum</taxon>
    </lineage>
</organism>
<keyword evidence="2" id="KW-1185">Reference proteome</keyword>
<accession>A0A2V1J0Y7</accession>